<dbReference type="RefSeq" id="WP_201825742.1">
    <property type="nucleotide sequence ID" value="NZ_JAERRA010000001.1"/>
</dbReference>
<evidence type="ECO:0000256" key="2">
    <source>
        <dbReference type="ARBA" id="ARBA00022679"/>
    </source>
</evidence>
<evidence type="ECO:0000256" key="1">
    <source>
        <dbReference type="ARBA" id="ARBA00010982"/>
    </source>
</evidence>
<dbReference type="CDD" id="cd00751">
    <property type="entry name" value="thiolase"/>
    <property type="match status" value="1"/>
</dbReference>
<comment type="caution">
    <text evidence="8">The sequence shown here is derived from an EMBL/GenBank/DDBJ whole genome shotgun (WGS) entry which is preliminary data.</text>
</comment>
<name>A0A9X0XEF1_9BURK</name>
<evidence type="ECO:0000313" key="9">
    <source>
        <dbReference type="Proteomes" id="UP000643207"/>
    </source>
</evidence>
<feature type="domain" description="Thiolase N-terminal" evidence="6">
    <location>
        <begin position="4"/>
        <end position="262"/>
    </location>
</feature>
<evidence type="ECO:0000256" key="3">
    <source>
        <dbReference type="ARBA" id="ARBA00023315"/>
    </source>
</evidence>
<dbReference type="PANTHER" id="PTHR18919">
    <property type="entry name" value="ACETYL-COA C-ACYLTRANSFERASE"/>
    <property type="match status" value="1"/>
</dbReference>
<keyword evidence="9" id="KW-1185">Reference proteome</keyword>
<dbReference type="PROSITE" id="PS00099">
    <property type="entry name" value="THIOLASE_3"/>
    <property type="match status" value="1"/>
</dbReference>
<comment type="similarity">
    <text evidence="1 5">Belongs to the thiolase-like superfamily. Thiolase family.</text>
</comment>
<dbReference type="Gene3D" id="3.40.47.10">
    <property type="match status" value="2"/>
</dbReference>
<protein>
    <submittedName>
        <fullName evidence="8">Acetyl-CoA C-acetyltransferase</fullName>
    </submittedName>
</protein>
<evidence type="ECO:0000313" key="8">
    <source>
        <dbReference type="EMBL" id="MBL0720021.1"/>
    </source>
</evidence>
<feature type="active site" description="Acyl-thioester intermediate" evidence="4">
    <location>
        <position position="88"/>
    </location>
</feature>
<evidence type="ECO:0000259" key="7">
    <source>
        <dbReference type="Pfam" id="PF02803"/>
    </source>
</evidence>
<dbReference type="NCBIfam" id="TIGR01930">
    <property type="entry name" value="AcCoA-C-Actrans"/>
    <property type="match status" value="1"/>
</dbReference>
<evidence type="ECO:0000256" key="4">
    <source>
        <dbReference type="PIRSR" id="PIRSR000429-1"/>
    </source>
</evidence>
<dbReference type="Proteomes" id="UP000643207">
    <property type="component" value="Unassembled WGS sequence"/>
</dbReference>
<feature type="active site" description="Proton acceptor" evidence="4">
    <location>
        <position position="349"/>
    </location>
</feature>
<dbReference type="PIRSF" id="PIRSF000429">
    <property type="entry name" value="Ac-CoA_Ac_transf"/>
    <property type="match status" value="1"/>
</dbReference>
<dbReference type="InterPro" id="IPR020610">
    <property type="entry name" value="Thiolase_AS"/>
</dbReference>
<dbReference type="InterPro" id="IPR020615">
    <property type="entry name" value="Thiolase_acyl_enz_int_AS"/>
</dbReference>
<dbReference type="PROSITE" id="PS00098">
    <property type="entry name" value="THIOLASE_1"/>
    <property type="match status" value="1"/>
</dbReference>
<organism evidence="8 9">
    <name type="scientific">Aquariibacter lacus</name>
    <dbReference type="NCBI Taxonomy" id="2801332"/>
    <lineage>
        <taxon>Bacteria</taxon>
        <taxon>Pseudomonadati</taxon>
        <taxon>Pseudomonadota</taxon>
        <taxon>Betaproteobacteria</taxon>
        <taxon>Burkholderiales</taxon>
        <taxon>Sphaerotilaceae</taxon>
        <taxon>Aquariibacter</taxon>
    </lineage>
</organism>
<dbReference type="EMBL" id="JAERRA010000001">
    <property type="protein sequence ID" value="MBL0720021.1"/>
    <property type="molecule type" value="Genomic_DNA"/>
</dbReference>
<dbReference type="InterPro" id="IPR016039">
    <property type="entry name" value="Thiolase-like"/>
</dbReference>
<gene>
    <name evidence="8" type="ORF">JI742_08990</name>
</gene>
<dbReference type="InterPro" id="IPR020617">
    <property type="entry name" value="Thiolase_C"/>
</dbReference>
<evidence type="ECO:0000259" key="6">
    <source>
        <dbReference type="Pfam" id="PF00108"/>
    </source>
</evidence>
<reference evidence="8 9" key="1">
    <citation type="submission" date="2021-01" db="EMBL/GenBank/DDBJ databases">
        <title>Piscinibacter sp. Jin2 Genome sequencing and assembly.</title>
        <authorList>
            <person name="Kim I."/>
        </authorList>
    </citation>
    <scope>NUCLEOTIDE SEQUENCE [LARGE SCALE GENOMIC DNA]</scope>
    <source>
        <strain evidence="8 9">Jin2</strain>
    </source>
</reference>
<dbReference type="GO" id="GO:0044281">
    <property type="term" value="P:small molecule metabolic process"/>
    <property type="evidence" value="ECO:0007669"/>
    <property type="project" value="UniProtKB-ARBA"/>
</dbReference>
<dbReference type="SUPFAM" id="SSF53901">
    <property type="entry name" value="Thiolase-like"/>
    <property type="match status" value="2"/>
</dbReference>
<keyword evidence="2 5" id="KW-0808">Transferase</keyword>
<proteinExistence type="inferred from homology"/>
<dbReference type="PANTHER" id="PTHR18919:SF107">
    <property type="entry name" value="ACETYL-COA ACETYLTRANSFERASE, CYTOSOLIC"/>
    <property type="match status" value="1"/>
</dbReference>
<keyword evidence="3 5" id="KW-0012">Acyltransferase</keyword>
<dbReference type="FunFam" id="3.40.47.10:FF:000010">
    <property type="entry name" value="Acetyl-CoA acetyltransferase (Thiolase)"/>
    <property type="match status" value="1"/>
</dbReference>
<dbReference type="PROSITE" id="PS00737">
    <property type="entry name" value="THIOLASE_2"/>
    <property type="match status" value="1"/>
</dbReference>
<sequence>MTDIVIVAAARTAVGKFGGSLAKTPAPELGAAVIKSLLQRTGLAGEQISEVILGQVLTAGSGQNPARQAVIKSGLPEGVPAFTINKVCGSGLKAVMLAAQAIRDGDGEIIIAGGQENMSASPHVMPGSRDGQRMGDWKLVDTMINDGLWDVYNQYHMGITAENIAKQYGIGRDAQDALALASQQKAAAAQESGRFKDEIVPILIPQRKGDPLVFDQDEFINKKTSAEVLAGLRPAFDKTGSVTAGNASGINDGAAAVMVMSAAKAAALGLKPLARIASYASSGLDPKIMGMGPVPASRKALERAGWKAADLDLLEINEAFAAQACAVHQEMGWDTSKVNVNGGAIAIGHPIGASGCRVLVTLLHEMQKRDAKKGITSLCIGGGMGVALTVER</sequence>
<feature type="active site" description="Proton acceptor" evidence="4">
    <location>
        <position position="379"/>
    </location>
</feature>
<dbReference type="InterPro" id="IPR020616">
    <property type="entry name" value="Thiolase_N"/>
</dbReference>
<evidence type="ECO:0000256" key="5">
    <source>
        <dbReference type="RuleBase" id="RU003557"/>
    </source>
</evidence>
<feature type="domain" description="Thiolase C-terminal" evidence="7">
    <location>
        <begin position="270"/>
        <end position="392"/>
    </location>
</feature>
<dbReference type="Pfam" id="PF02803">
    <property type="entry name" value="Thiolase_C"/>
    <property type="match status" value="1"/>
</dbReference>
<dbReference type="AlphaFoldDB" id="A0A9X0XEF1"/>
<accession>A0A9X0XEF1</accession>
<dbReference type="InterPro" id="IPR020613">
    <property type="entry name" value="Thiolase_CS"/>
</dbReference>
<dbReference type="Pfam" id="PF00108">
    <property type="entry name" value="Thiolase_N"/>
    <property type="match status" value="1"/>
</dbReference>
<dbReference type="InterPro" id="IPR002155">
    <property type="entry name" value="Thiolase"/>
</dbReference>
<dbReference type="GO" id="GO:0003988">
    <property type="term" value="F:acetyl-CoA C-acyltransferase activity"/>
    <property type="evidence" value="ECO:0007669"/>
    <property type="project" value="UniProtKB-ARBA"/>
</dbReference>